<dbReference type="Gene3D" id="2.30.30.140">
    <property type="match status" value="1"/>
</dbReference>
<feature type="region of interest" description="Disordered" evidence="1">
    <location>
        <begin position="1"/>
        <end position="105"/>
    </location>
</feature>
<evidence type="ECO:0000256" key="1">
    <source>
        <dbReference type="SAM" id="MobiDB-lite"/>
    </source>
</evidence>
<dbReference type="SUPFAM" id="SSF63748">
    <property type="entry name" value="Tudor/PWWP/MBT"/>
    <property type="match status" value="1"/>
</dbReference>
<sequence>MMSAGAGGPEWPSNRENDPVGDEPAVPLTSGCTAAGAENEASVSLFGADSSTDTRVSDNVNESGVLKFENDETSPDDASGGALENQHSHSVSRKNGHGEESTDARDCKYAGKKAKGAVANYDSILSEFDHFAAKGSSEAVRFGYEIGDMVWGKVKSHPWWPGHIYNEIPSKREGHVLVAFYGVSSYGWFELEELVPCEENFAEKSRQTSSRAFVKAVEEAVDDLSRRRGLGLACRCRNEFHFGPSKKEGYFVVDVGDCEPGVFSSRQINKARDDFRPKKMLSYVLQMALTPMTDQHWTIDFIKNKSTVLACRKALFEEFDETYAQAFGSVPDRPPRPTRPIAVDPSKVSVQKCFGYYKRENWKSSLFCFEGHVTMYEYRGRGAADGNGKFVMRVAVEA</sequence>
<dbReference type="InterPro" id="IPR000313">
    <property type="entry name" value="PWWP_dom"/>
</dbReference>
<comment type="caution">
    <text evidence="3">The sequence shown here is derived from an EMBL/GenBank/DDBJ whole genome shotgun (WGS) entry which is preliminary data.</text>
</comment>
<reference evidence="4" key="1">
    <citation type="journal article" date="2019" name="Curr. Biol.">
        <title>Genome Sequence of Striga asiatica Provides Insight into the Evolution of Plant Parasitism.</title>
        <authorList>
            <person name="Yoshida S."/>
            <person name="Kim S."/>
            <person name="Wafula E.K."/>
            <person name="Tanskanen J."/>
            <person name="Kim Y.M."/>
            <person name="Honaas L."/>
            <person name="Yang Z."/>
            <person name="Spallek T."/>
            <person name="Conn C.E."/>
            <person name="Ichihashi Y."/>
            <person name="Cheong K."/>
            <person name="Cui S."/>
            <person name="Der J.P."/>
            <person name="Gundlach H."/>
            <person name="Jiao Y."/>
            <person name="Hori C."/>
            <person name="Ishida J.K."/>
            <person name="Kasahara H."/>
            <person name="Kiba T."/>
            <person name="Kim M.S."/>
            <person name="Koo N."/>
            <person name="Laohavisit A."/>
            <person name="Lee Y.H."/>
            <person name="Lumba S."/>
            <person name="McCourt P."/>
            <person name="Mortimer J.C."/>
            <person name="Mutuku J.M."/>
            <person name="Nomura T."/>
            <person name="Sasaki-Sekimoto Y."/>
            <person name="Seto Y."/>
            <person name="Wang Y."/>
            <person name="Wakatake T."/>
            <person name="Sakakibara H."/>
            <person name="Demura T."/>
            <person name="Yamaguchi S."/>
            <person name="Yoneyama K."/>
            <person name="Manabe R.I."/>
            <person name="Nelson D.C."/>
            <person name="Schulman A.H."/>
            <person name="Timko M.P."/>
            <person name="dePamphilis C.W."/>
            <person name="Choi D."/>
            <person name="Shirasu K."/>
        </authorList>
    </citation>
    <scope>NUCLEOTIDE SEQUENCE [LARGE SCALE GENOMIC DNA]</scope>
    <source>
        <strain evidence="4">cv. UVA1</strain>
    </source>
</reference>
<keyword evidence="4" id="KW-1185">Reference proteome</keyword>
<dbReference type="PANTHER" id="PTHR10688">
    <property type="entry name" value="PWWP DOMAIN-CONTAINING PROTEIN"/>
    <property type="match status" value="1"/>
</dbReference>
<organism evidence="3 4">
    <name type="scientific">Striga asiatica</name>
    <name type="common">Asiatic witchweed</name>
    <name type="synonym">Buchnera asiatica</name>
    <dbReference type="NCBI Taxonomy" id="4170"/>
    <lineage>
        <taxon>Eukaryota</taxon>
        <taxon>Viridiplantae</taxon>
        <taxon>Streptophyta</taxon>
        <taxon>Embryophyta</taxon>
        <taxon>Tracheophyta</taxon>
        <taxon>Spermatophyta</taxon>
        <taxon>Magnoliopsida</taxon>
        <taxon>eudicotyledons</taxon>
        <taxon>Gunneridae</taxon>
        <taxon>Pentapetalae</taxon>
        <taxon>asterids</taxon>
        <taxon>lamiids</taxon>
        <taxon>Lamiales</taxon>
        <taxon>Orobanchaceae</taxon>
        <taxon>Buchnereae</taxon>
        <taxon>Striga</taxon>
    </lineage>
</organism>
<dbReference type="CDD" id="cd05162">
    <property type="entry name" value="PWWP"/>
    <property type="match status" value="1"/>
</dbReference>
<gene>
    <name evidence="3" type="ORF">STAS_32846</name>
</gene>
<dbReference type="PROSITE" id="PS50812">
    <property type="entry name" value="PWWP"/>
    <property type="match status" value="1"/>
</dbReference>
<proteinExistence type="predicted"/>
<dbReference type="PANTHER" id="PTHR10688:SF19">
    <property type="match status" value="1"/>
</dbReference>
<feature type="compositionally biased region" description="Basic and acidic residues" evidence="1">
    <location>
        <begin position="96"/>
        <end position="105"/>
    </location>
</feature>
<dbReference type="EMBL" id="BKCP01011626">
    <property type="protein sequence ID" value="GER55208.1"/>
    <property type="molecule type" value="Genomic_DNA"/>
</dbReference>
<accession>A0A5A7RCS5</accession>
<name>A0A5A7RCS5_STRAF</name>
<evidence type="ECO:0000313" key="3">
    <source>
        <dbReference type="EMBL" id="GER55208.1"/>
    </source>
</evidence>
<evidence type="ECO:0000259" key="2">
    <source>
        <dbReference type="PROSITE" id="PS50812"/>
    </source>
</evidence>
<evidence type="ECO:0000313" key="4">
    <source>
        <dbReference type="Proteomes" id="UP000325081"/>
    </source>
</evidence>
<dbReference type="AlphaFoldDB" id="A0A5A7RCS5"/>
<dbReference type="OrthoDB" id="62853at2759"/>
<feature type="compositionally biased region" description="Polar residues" evidence="1">
    <location>
        <begin position="49"/>
        <end position="62"/>
    </location>
</feature>
<dbReference type="Proteomes" id="UP000325081">
    <property type="component" value="Unassembled WGS sequence"/>
</dbReference>
<dbReference type="SMART" id="SM00293">
    <property type="entry name" value="PWWP"/>
    <property type="match status" value="1"/>
</dbReference>
<feature type="domain" description="PWWP" evidence="2">
    <location>
        <begin position="146"/>
        <end position="200"/>
    </location>
</feature>
<protein>
    <submittedName>
        <fullName evidence="3">Tudor/PWWP/MBT superfamily protein</fullName>
    </submittedName>
</protein>
<dbReference type="InterPro" id="IPR052657">
    <property type="entry name" value="PDP_family_Arabidopsis"/>
</dbReference>
<dbReference type="Pfam" id="PF00855">
    <property type="entry name" value="PWWP"/>
    <property type="match status" value="1"/>
</dbReference>